<name>A0ABS4IIY6_9BACI</name>
<dbReference type="RefSeq" id="WP_209463450.1">
    <property type="nucleotide sequence ID" value="NZ_CP110224.1"/>
</dbReference>
<accession>A0ABS4IIY6</accession>
<evidence type="ECO:0000313" key="2">
    <source>
        <dbReference type="Proteomes" id="UP001519345"/>
    </source>
</evidence>
<evidence type="ECO:0000313" key="1">
    <source>
        <dbReference type="EMBL" id="MBP1970311.1"/>
    </source>
</evidence>
<gene>
    <name evidence="1" type="ORF">J2Z83_002429</name>
</gene>
<protein>
    <submittedName>
        <fullName evidence="1">Uncharacterized protein</fullName>
    </submittedName>
</protein>
<organism evidence="1 2">
    <name type="scientific">Virgibacillus natechei</name>
    <dbReference type="NCBI Taxonomy" id="1216297"/>
    <lineage>
        <taxon>Bacteria</taxon>
        <taxon>Bacillati</taxon>
        <taxon>Bacillota</taxon>
        <taxon>Bacilli</taxon>
        <taxon>Bacillales</taxon>
        <taxon>Bacillaceae</taxon>
        <taxon>Virgibacillus</taxon>
    </lineage>
</organism>
<keyword evidence="2" id="KW-1185">Reference proteome</keyword>
<dbReference type="Proteomes" id="UP001519345">
    <property type="component" value="Unassembled WGS sequence"/>
</dbReference>
<reference evidence="1 2" key="1">
    <citation type="submission" date="2021-03" db="EMBL/GenBank/DDBJ databases">
        <title>Genomic Encyclopedia of Type Strains, Phase IV (KMG-IV): sequencing the most valuable type-strain genomes for metagenomic binning, comparative biology and taxonomic classification.</title>
        <authorList>
            <person name="Goeker M."/>
        </authorList>
    </citation>
    <scope>NUCLEOTIDE SEQUENCE [LARGE SCALE GENOMIC DNA]</scope>
    <source>
        <strain evidence="1 2">DSM 25609</strain>
    </source>
</reference>
<comment type="caution">
    <text evidence="1">The sequence shown here is derived from an EMBL/GenBank/DDBJ whole genome shotgun (WGS) entry which is preliminary data.</text>
</comment>
<sequence length="82" mass="9943">MRRYEELHQELIKKVEPKIRKSINSIPEKYREDVKQDLMEKIIKSADNVKYEDVPGFYDFIKEEQKKKLNVQDVSKGDREEE</sequence>
<proteinExistence type="predicted"/>
<dbReference type="EMBL" id="JAGGKX010000012">
    <property type="protein sequence ID" value="MBP1970311.1"/>
    <property type="molecule type" value="Genomic_DNA"/>
</dbReference>